<gene>
    <name evidence="1" type="ORF">LSAT_V11C900485130</name>
</gene>
<comment type="caution">
    <text evidence="1">The sequence shown here is derived from an EMBL/GenBank/DDBJ whole genome shotgun (WGS) entry which is preliminary data.</text>
</comment>
<evidence type="ECO:0000313" key="2">
    <source>
        <dbReference type="Proteomes" id="UP000235145"/>
    </source>
</evidence>
<accession>A0A9R1WN28</accession>
<dbReference type="PANTHER" id="PTHR48463">
    <property type="entry name" value="DUF223 DOMAIN-CONTAINING PROTEIN"/>
    <property type="match status" value="1"/>
</dbReference>
<sequence>MTIPTNWFRFVSKSHLIELGENPPYYPDFIGVLSKINDCTKHSRKPFVLLILTDDIGNKIAINLLKECITVPTKFNRDLLITPLMTTMVAVTNLKPSTSVGITYLVTHMYKNYKVMTYEYALTLIVEFLFLGMLRNRSSHVAHVYVNPQVPKTQSLTDM</sequence>
<evidence type="ECO:0000313" key="1">
    <source>
        <dbReference type="EMBL" id="KAJ0185650.1"/>
    </source>
</evidence>
<dbReference type="PANTHER" id="PTHR48463:SF1">
    <property type="entry name" value="DUF223 DOMAIN-CONTAINING PROTEIN"/>
    <property type="match status" value="1"/>
</dbReference>
<organism evidence="1 2">
    <name type="scientific">Lactuca sativa</name>
    <name type="common">Garden lettuce</name>
    <dbReference type="NCBI Taxonomy" id="4236"/>
    <lineage>
        <taxon>Eukaryota</taxon>
        <taxon>Viridiplantae</taxon>
        <taxon>Streptophyta</taxon>
        <taxon>Embryophyta</taxon>
        <taxon>Tracheophyta</taxon>
        <taxon>Spermatophyta</taxon>
        <taxon>Magnoliopsida</taxon>
        <taxon>eudicotyledons</taxon>
        <taxon>Gunneridae</taxon>
        <taxon>Pentapetalae</taxon>
        <taxon>asterids</taxon>
        <taxon>campanulids</taxon>
        <taxon>Asterales</taxon>
        <taxon>Asteraceae</taxon>
        <taxon>Cichorioideae</taxon>
        <taxon>Cichorieae</taxon>
        <taxon>Lactucinae</taxon>
        <taxon>Lactuca</taxon>
    </lineage>
</organism>
<protein>
    <submittedName>
        <fullName evidence="1">Uncharacterized protein</fullName>
    </submittedName>
</protein>
<name>A0A9R1WN28_LACSA</name>
<proteinExistence type="predicted"/>
<reference evidence="1 2" key="1">
    <citation type="journal article" date="2017" name="Nat. Commun.">
        <title>Genome assembly with in vitro proximity ligation data and whole-genome triplication in lettuce.</title>
        <authorList>
            <person name="Reyes-Chin-Wo S."/>
            <person name="Wang Z."/>
            <person name="Yang X."/>
            <person name="Kozik A."/>
            <person name="Arikit S."/>
            <person name="Song C."/>
            <person name="Xia L."/>
            <person name="Froenicke L."/>
            <person name="Lavelle D.O."/>
            <person name="Truco M.J."/>
            <person name="Xia R."/>
            <person name="Zhu S."/>
            <person name="Xu C."/>
            <person name="Xu H."/>
            <person name="Xu X."/>
            <person name="Cox K."/>
            <person name="Korf I."/>
            <person name="Meyers B.C."/>
            <person name="Michelmore R.W."/>
        </authorList>
    </citation>
    <scope>NUCLEOTIDE SEQUENCE [LARGE SCALE GENOMIC DNA]</scope>
    <source>
        <strain evidence="2">cv. Salinas</strain>
        <tissue evidence="1">Seedlings</tissue>
    </source>
</reference>
<dbReference type="AlphaFoldDB" id="A0A9R1WN28"/>
<dbReference type="EMBL" id="NBSK02000009">
    <property type="protein sequence ID" value="KAJ0185650.1"/>
    <property type="molecule type" value="Genomic_DNA"/>
</dbReference>
<keyword evidence="2" id="KW-1185">Reference proteome</keyword>
<dbReference type="Proteomes" id="UP000235145">
    <property type="component" value="Unassembled WGS sequence"/>
</dbReference>